<dbReference type="RefSeq" id="WP_143065691.1">
    <property type="nucleotide sequence ID" value="NZ_FOIQ01000001.1"/>
</dbReference>
<protein>
    <submittedName>
        <fullName evidence="1">Uncharacterized protein</fullName>
    </submittedName>
</protein>
<evidence type="ECO:0000313" key="2">
    <source>
        <dbReference type="Proteomes" id="UP000199373"/>
    </source>
</evidence>
<reference evidence="1 2" key="1">
    <citation type="submission" date="2016-10" db="EMBL/GenBank/DDBJ databases">
        <authorList>
            <person name="de Groot N.N."/>
        </authorList>
    </citation>
    <scope>NUCLEOTIDE SEQUENCE [LARGE SCALE GENOMIC DNA]</scope>
    <source>
        <strain evidence="1 2">TC2-24</strain>
    </source>
</reference>
<organism evidence="1 2">
    <name type="scientific">Prevotella aff. ruminicola Tc2-24</name>
    <dbReference type="NCBI Taxonomy" id="81582"/>
    <lineage>
        <taxon>Bacteria</taxon>
        <taxon>Pseudomonadati</taxon>
        <taxon>Bacteroidota</taxon>
        <taxon>Bacteroidia</taxon>
        <taxon>Bacteroidales</taxon>
        <taxon>Prevotellaceae</taxon>
        <taxon>Prevotella</taxon>
    </lineage>
</organism>
<dbReference type="EMBL" id="FOIQ01000001">
    <property type="protein sequence ID" value="SEV83989.1"/>
    <property type="molecule type" value="Genomic_DNA"/>
</dbReference>
<dbReference type="AlphaFoldDB" id="A0A1I0M6U9"/>
<name>A0A1I0M6U9_9BACT</name>
<accession>A0A1I0M6U9</accession>
<sequence length="259" mass="29183">MAQLSSIISSVLRDMVYAQHQANMYAVSLEDLYRKDERLENFALPSVAMGEIEFSLQYGVTDAAVNVEQYEINYPVMRGMMKDVSNSCADLLLSSAMPVFYDALPPNNAEVDLVMGSLGDDMKKRRDFSAFLSRKMMRSLQKESTAIINDDGTLNQSTILKVILDVGNRYLLNQEDIKEILDQHGHDDFKEKALASMKTAVENGLPALLKDVNVMRKRMVPSVDVCVSSEELSKLPEEAIHTLRFKVSPNNINLYMNEE</sequence>
<proteinExistence type="predicted"/>
<gene>
    <name evidence="1" type="ORF">SAMN04487850_0378</name>
</gene>
<keyword evidence="2" id="KW-1185">Reference proteome</keyword>
<dbReference type="Proteomes" id="UP000199373">
    <property type="component" value="Unassembled WGS sequence"/>
</dbReference>
<evidence type="ECO:0000313" key="1">
    <source>
        <dbReference type="EMBL" id="SEV83989.1"/>
    </source>
</evidence>